<proteinExistence type="predicted"/>
<dbReference type="GO" id="GO:0022857">
    <property type="term" value="F:transmembrane transporter activity"/>
    <property type="evidence" value="ECO:0007669"/>
    <property type="project" value="TreeGrafter"/>
</dbReference>
<reference evidence="2" key="1">
    <citation type="submission" date="2019-10" db="EMBL/GenBank/DDBJ databases">
        <title>Metagenomic sequencing of thiosulfate-disproportionating enrichment culture.</title>
        <authorList>
            <person name="Umezawa K."/>
            <person name="Kojima H."/>
            <person name="Fukui M."/>
        </authorList>
    </citation>
    <scope>NUCLEOTIDE SEQUENCE</scope>
    <source>
        <strain evidence="2">45J</strain>
    </source>
</reference>
<evidence type="ECO:0000259" key="1">
    <source>
        <dbReference type="PROSITE" id="PS50893"/>
    </source>
</evidence>
<dbReference type="GO" id="GO:0016887">
    <property type="term" value="F:ATP hydrolysis activity"/>
    <property type="evidence" value="ECO:0007669"/>
    <property type="project" value="InterPro"/>
</dbReference>
<feature type="domain" description="ABC transporter" evidence="1">
    <location>
        <begin position="2"/>
        <end position="213"/>
    </location>
</feature>
<accession>A0A5J4L258</accession>
<organism evidence="2">
    <name type="scientific">hot springs metagenome</name>
    <dbReference type="NCBI Taxonomy" id="433727"/>
    <lineage>
        <taxon>unclassified sequences</taxon>
        <taxon>metagenomes</taxon>
        <taxon>ecological metagenomes</taxon>
    </lineage>
</organism>
<dbReference type="InterPro" id="IPR003439">
    <property type="entry name" value="ABC_transporter-like_ATP-bd"/>
</dbReference>
<sequence length="213" mass="24607">MIRLENITTGDFNALSFDIKSGSECKIITRSEYENRKLLNIIAGLERPLTGRVFLLNKEIYALPERDSYRLLNRIGVVLKDGGLISNLKVWENIILPISYHKNEKADKAEAKMIQKFNEVGIDITYLKELMGKLPGPLPIHEKRLIGLIRAMLMEPDIMIYESLFEGLTPDMSDRLIKMTMNFHTEKHERTSVYITFDEQSVKHVRADTIIRI</sequence>
<protein>
    <recommendedName>
        <fullName evidence="1">ABC transporter domain-containing protein</fullName>
    </recommendedName>
</protein>
<dbReference type="EMBL" id="BLAB01000001">
    <property type="protein sequence ID" value="GER92379.1"/>
    <property type="molecule type" value="Genomic_DNA"/>
</dbReference>
<dbReference type="GO" id="GO:0005886">
    <property type="term" value="C:plasma membrane"/>
    <property type="evidence" value="ECO:0007669"/>
    <property type="project" value="TreeGrafter"/>
</dbReference>
<evidence type="ECO:0000313" key="2">
    <source>
        <dbReference type="EMBL" id="GER92379.1"/>
    </source>
</evidence>
<dbReference type="PANTHER" id="PTHR24220:SF86">
    <property type="entry name" value="ABC TRANSPORTER ABCH.1"/>
    <property type="match status" value="1"/>
</dbReference>
<comment type="caution">
    <text evidence="2">The sequence shown here is derived from an EMBL/GenBank/DDBJ whole genome shotgun (WGS) entry which is preliminary data.</text>
</comment>
<dbReference type="InterPro" id="IPR027417">
    <property type="entry name" value="P-loop_NTPase"/>
</dbReference>
<dbReference type="GO" id="GO:0005524">
    <property type="term" value="F:ATP binding"/>
    <property type="evidence" value="ECO:0007669"/>
    <property type="project" value="InterPro"/>
</dbReference>
<dbReference type="InterPro" id="IPR015854">
    <property type="entry name" value="ABC_transpr_LolD-like"/>
</dbReference>
<gene>
    <name evidence="2" type="ORF">A45J_0094</name>
</gene>
<dbReference type="AlphaFoldDB" id="A0A5J4L258"/>
<name>A0A5J4L258_9ZZZZ</name>
<dbReference type="PANTHER" id="PTHR24220">
    <property type="entry name" value="IMPORT ATP-BINDING PROTEIN"/>
    <property type="match status" value="1"/>
</dbReference>
<dbReference type="PROSITE" id="PS50893">
    <property type="entry name" value="ABC_TRANSPORTER_2"/>
    <property type="match status" value="1"/>
</dbReference>
<dbReference type="Pfam" id="PF00005">
    <property type="entry name" value="ABC_tran"/>
    <property type="match status" value="1"/>
</dbReference>
<dbReference type="SUPFAM" id="SSF52540">
    <property type="entry name" value="P-loop containing nucleoside triphosphate hydrolases"/>
    <property type="match status" value="1"/>
</dbReference>
<dbReference type="Gene3D" id="3.40.50.300">
    <property type="entry name" value="P-loop containing nucleotide triphosphate hydrolases"/>
    <property type="match status" value="1"/>
</dbReference>